<dbReference type="SUPFAM" id="SSF46565">
    <property type="entry name" value="Chaperone J-domain"/>
    <property type="match status" value="1"/>
</dbReference>
<dbReference type="HOGENOM" id="CLU_147021_0_0_1"/>
<dbReference type="Pfam" id="PF00226">
    <property type="entry name" value="DnaJ"/>
    <property type="match status" value="1"/>
</dbReference>
<dbReference type="CDD" id="cd06257">
    <property type="entry name" value="DnaJ"/>
    <property type="match status" value="1"/>
</dbReference>
<evidence type="ECO:0000313" key="3">
    <source>
        <dbReference type="Proteomes" id="UP000026915"/>
    </source>
</evidence>
<proteinExistence type="predicted"/>
<dbReference type="SMART" id="SM00271">
    <property type="entry name" value="DnaJ"/>
    <property type="match status" value="1"/>
</dbReference>
<dbReference type="Proteomes" id="UP000026915">
    <property type="component" value="Chromosome 4"/>
</dbReference>
<dbReference type="InterPro" id="IPR001623">
    <property type="entry name" value="DnaJ_domain"/>
</dbReference>
<dbReference type="PANTHER" id="PTHR44137">
    <property type="entry name" value="BNAC03G44070D PROTEIN"/>
    <property type="match status" value="1"/>
</dbReference>
<dbReference type="InterPro" id="IPR036869">
    <property type="entry name" value="J_dom_sf"/>
</dbReference>
<dbReference type="eggNOG" id="ENOG502R2BG">
    <property type="taxonomic scope" value="Eukaryota"/>
</dbReference>
<name>A0A061ENL2_THECC</name>
<dbReference type="Gramene" id="EOY06625">
    <property type="protein sequence ID" value="EOY06625"/>
    <property type="gene ID" value="TCM_021290"/>
</dbReference>
<dbReference type="EMBL" id="CM001882">
    <property type="protein sequence ID" value="EOY06625.1"/>
    <property type="molecule type" value="Genomic_DNA"/>
</dbReference>
<dbReference type="AlphaFoldDB" id="A0A061ENL2"/>
<keyword evidence="3" id="KW-1185">Reference proteome</keyword>
<sequence>MPKQLQKNTLTYLVHKFDSMLSLCQKMKVDDTEVLYSILFIEDCSSVDAATIKKHYKEVALLIHPDKHNSIATEDAFKIVRQAWETLLSNHNKRKRTV</sequence>
<protein>
    <recommendedName>
        <fullName evidence="1">J domain-containing protein</fullName>
    </recommendedName>
</protein>
<gene>
    <name evidence="2" type="ORF">TCM_021290</name>
</gene>
<dbReference type="InParanoid" id="A0A061ENL2"/>
<evidence type="ECO:0000313" key="2">
    <source>
        <dbReference type="EMBL" id="EOY06625.1"/>
    </source>
</evidence>
<dbReference type="PROSITE" id="PS50076">
    <property type="entry name" value="DNAJ_2"/>
    <property type="match status" value="1"/>
</dbReference>
<feature type="domain" description="J" evidence="1">
    <location>
        <begin position="34"/>
        <end position="98"/>
    </location>
</feature>
<accession>A0A061ENL2</accession>
<reference evidence="2 3" key="1">
    <citation type="journal article" date="2013" name="Genome Biol.">
        <title>The genome sequence of the most widely cultivated cacao type and its use to identify candidate genes regulating pod color.</title>
        <authorList>
            <person name="Motamayor J.C."/>
            <person name="Mockaitis K."/>
            <person name="Schmutz J."/>
            <person name="Haiminen N."/>
            <person name="Iii D.L."/>
            <person name="Cornejo O."/>
            <person name="Findley S.D."/>
            <person name="Zheng P."/>
            <person name="Utro F."/>
            <person name="Royaert S."/>
            <person name="Saski C."/>
            <person name="Jenkins J."/>
            <person name="Podicheti R."/>
            <person name="Zhao M."/>
            <person name="Scheffler B.E."/>
            <person name="Stack J.C."/>
            <person name="Feltus F.A."/>
            <person name="Mustiga G.M."/>
            <person name="Amores F."/>
            <person name="Phillips W."/>
            <person name="Marelli J.P."/>
            <person name="May G.D."/>
            <person name="Shapiro H."/>
            <person name="Ma J."/>
            <person name="Bustamante C.D."/>
            <person name="Schnell R.J."/>
            <person name="Main D."/>
            <person name="Gilbert D."/>
            <person name="Parida L."/>
            <person name="Kuhn D.N."/>
        </authorList>
    </citation>
    <scope>NUCLEOTIDE SEQUENCE [LARGE SCALE GENOMIC DNA]</scope>
    <source>
        <strain evidence="3">cv. Matina 1-6</strain>
    </source>
</reference>
<evidence type="ECO:0000259" key="1">
    <source>
        <dbReference type="PROSITE" id="PS50076"/>
    </source>
</evidence>
<organism evidence="2 3">
    <name type="scientific">Theobroma cacao</name>
    <name type="common">Cacao</name>
    <name type="synonym">Cocoa</name>
    <dbReference type="NCBI Taxonomy" id="3641"/>
    <lineage>
        <taxon>Eukaryota</taxon>
        <taxon>Viridiplantae</taxon>
        <taxon>Streptophyta</taxon>
        <taxon>Embryophyta</taxon>
        <taxon>Tracheophyta</taxon>
        <taxon>Spermatophyta</taxon>
        <taxon>Magnoliopsida</taxon>
        <taxon>eudicotyledons</taxon>
        <taxon>Gunneridae</taxon>
        <taxon>Pentapetalae</taxon>
        <taxon>rosids</taxon>
        <taxon>malvids</taxon>
        <taxon>Malvales</taxon>
        <taxon>Malvaceae</taxon>
        <taxon>Byttnerioideae</taxon>
        <taxon>Theobroma</taxon>
    </lineage>
</organism>
<dbReference type="PANTHER" id="PTHR44137:SF57">
    <property type="entry name" value="CHAPERONE DNAJ-DOMAIN PROTEIN"/>
    <property type="match status" value="1"/>
</dbReference>
<dbReference type="Gene3D" id="1.10.287.110">
    <property type="entry name" value="DnaJ domain"/>
    <property type="match status" value="1"/>
</dbReference>